<dbReference type="RefSeq" id="WP_074762259.1">
    <property type="nucleotide sequence ID" value="NZ_FNRF01000007.1"/>
</dbReference>
<dbReference type="OrthoDB" id="594989at2"/>
<gene>
    <name evidence="2" type="ORF">SAMN05216462_3081</name>
</gene>
<protein>
    <submittedName>
        <fullName evidence="2">Uncharacterized protein</fullName>
    </submittedName>
</protein>
<keyword evidence="1" id="KW-1133">Transmembrane helix</keyword>
<evidence type="ECO:0000313" key="2">
    <source>
        <dbReference type="EMBL" id="SEA91467.1"/>
    </source>
</evidence>
<dbReference type="InterPro" id="IPR025635">
    <property type="entry name" value="DUF4293"/>
</dbReference>
<feature type="transmembrane region" description="Helical" evidence="1">
    <location>
        <begin position="7"/>
        <end position="26"/>
    </location>
</feature>
<feature type="transmembrane region" description="Helical" evidence="1">
    <location>
        <begin position="82"/>
        <end position="102"/>
    </location>
</feature>
<accession>A0A1H4F3I4</accession>
<evidence type="ECO:0000313" key="3">
    <source>
        <dbReference type="Proteomes" id="UP000182257"/>
    </source>
</evidence>
<keyword evidence="1" id="KW-0812">Transmembrane</keyword>
<feature type="transmembrane region" description="Helical" evidence="1">
    <location>
        <begin position="122"/>
        <end position="139"/>
    </location>
</feature>
<evidence type="ECO:0000256" key="1">
    <source>
        <dbReference type="SAM" id="Phobius"/>
    </source>
</evidence>
<sequence>MIQRKQTLYLLAAIIMTVICLCMQIGSFKLGGGTVAKVFNLWFTDPLGKHHFDTWPLMAVLLPTAVIATYTIFIYNNRKMQALFCLFNVLFIIGWYVVFFVVGQMVGDKSWGAVSFRPSWPAVFPAIALILYLMARRAILADEKLVRSMDRIR</sequence>
<dbReference type="Proteomes" id="UP000182257">
    <property type="component" value="Unassembled WGS sequence"/>
</dbReference>
<feature type="transmembrane region" description="Helical" evidence="1">
    <location>
        <begin position="55"/>
        <end position="75"/>
    </location>
</feature>
<organism evidence="2 3">
    <name type="scientific">Xylanibacter ruminicola</name>
    <name type="common">Prevotella ruminicola</name>
    <dbReference type="NCBI Taxonomy" id="839"/>
    <lineage>
        <taxon>Bacteria</taxon>
        <taxon>Pseudomonadati</taxon>
        <taxon>Bacteroidota</taxon>
        <taxon>Bacteroidia</taxon>
        <taxon>Bacteroidales</taxon>
        <taxon>Prevotellaceae</taxon>
        <taxon>Xylanibacter</taxon>
    </lineage>
</organism>
<name>A0A1H4F3I4_XYLRU</name>
<keyword evidence="1" id="KW-0472">Membrane</keyword>
<dbReference type="Pfam" id="PF14126">
    <property type="entry name" value="DUF4293"/>
    <property type="match status" value="1"/>
</dbReference>
<dbReference type="EMBL" id="FNRF01000007">
    <property type="protein sequence ID" value="SEA91467.1"/>
    <property type="molecule type" value="Genomic_DNA"/>
</dbReference>
<reference evidence="2 3" key="1">
    <citation type="submission" date="2016-10" db="EMBL/GenBank/DDBJ databases">
        <authorList>
            <person name="de Groot N.N."/>
        </authorList>
    </citation>
    <scope>NUCLEOTIDE SEQUENCE [LARGE SCALE GENOMIC DNA]</scope>
    <source>
        <strain evidence="2 3">D31d</strain>
    </source>
</reference>
<proteinExistence type="predicted"/>
<dbReference type="AlphaFoldDB" id="A0A1H4F3I4"/>